<keyword evidence="6" id="KW-0175">Coiled coil</keyword>
<accession>A0A1Z4GNV9</accession>
<evidence type="ECO:0000313" key="8">
    <source>
        <dbReference type="EMBL" id="BAY19038.1"/>
    </source>
</evidence>
<evidence type="ECO:0000256" key="6">
    <source>
        <dbReference type="SAM" id="Coils"/>
    </source>
</evidence>
<keyword evidence="3" id="KW-0597">Phosphoprotein</keyword>
<dbReference type="SMART" id="SM00387">
    <property type="entry name" value="HATPase_c"/>
    <property type="match status" value="1"/>
</dbReference>
<dbReference type="SUPFAM" id="SSF55874">
    <property type="entry name" value="ATPase domain of HSP90 chaperone/DNA topoisomerase II/histidine kinase"/>
    <property type="match status" value="1"/>
</dbReference>
<dbReference type="AlphaFoldDB" id="A0A1Z4GNV9"/>
<evidence type="ECO:0000259" key="7">
    <source>
        <dbReference type="PROSITE" id="PS50109"/>
    </source>
</evidence>
<dbReference type="InterPro" id="IPR003661">
    <property type="entry name" value="HisK_dim/P_dom"/>
</dbReference>
<evidence type="ECO:0000256" key="4">
    <source>
        <dbReference type="ARBA" id="ARBA00022777"/>
    </source>
</evidence>
<proteinExistence type="predicted"/>
<dbReference type="Pfam" id="PF02518">
    <property type="entry name" value="HATPase_c"/>
    <property type="match status" value="1"/>
</dbReference>
<dbReference type="InterPro" id="IPR003594">
    <property type="entry name" value="HATPase_dom"/>
</dbReference>
<sequence>MQLDYEQKIKQLEKANRILQKKLERSESLRIALEETNEKKEALFLKVIDELRDSQKTLEEQSRDLEETLKKLRAMQSKLVESEKMSALGVLVAGIAHEINNPVNFIYGNINYVTQYAEEILELLKCYQEYYPNPVITIAEKIKKIDLEFIKKDFVQVLQSMEIGSQRISEIVRSLRTFSRLDEAELKTVNIHEGIDSTLMILQNRLNSQLGCSEIIIIKEYGNLPWVECYAGKLNQVLINIISNAIDALEQKLNYSQHTYSKTNGLATLQTATFTPTIKITTELINNWVSIRISDNGIGIDEKTTQQIFNPFFTTKPVGKGTGLGLSISYQIIVETHQGQLECQSIPGVGTEFMIMIPLQRL</sequence>
<gene>
    <name evidence="8" type="ORF">NIES21_48970</name>
</gene>
<dbReference type="InterPro" id="IPR004358">
    <property type="entry name" value="Sig_transdc_His_kin-like_C"/>
</dbReference>
<evidence type="ECO:0000256" key="5">
    <source>
        <dbReference type="ARBA" id="ARBA00023012"/>
    </source>
</evidence>
<dbReference type="PANTHER" id="PTHR43065">
    <property type="entry name" value="SENSOR HISTIDINE KINASE"/>
    <property type="match status" value="1"/>
</dbReference>
<dbReference type="InterPro" id="IPR005467">
    <property type="entry name" value="His_kinase_dom"/>
</dbReference>
<dbReference type="InterPro" id="IPR036890">
    <property type="entry name" value="HATPase_C_sf"/>
</dbReference>
<dbReference type="SUPFAM" id="SSF47384">
    <property type="entry name" value="Homodimeric domain of signal transducing histidine kinase"/>
    <property type="match status" value="1"/>
</dbReference>
<evidence type="ECO:0000256" key="1">
    <source>
        <dbReference type="ARBA" id="ARBA00000085"/>
    </source>
</evidence>
<evidence type="ECO:0000313" key="9">
    <source>
        <dbReference type="Proteomes" id="UP000218287"/>
    </source>
</evidence>
<dbReference type="InterPro" id="IPR036097">
    <property type="entry name" value="HisK_dim/P_sf"/>
</dbReference>
<keyword evidence="4 8" id="KW-0418">Kinase</keyword>
<keyword evidence="4 8" id="KW-0808">Transferase</keyword>
<evidence type="ECO:0000256" key="3">
    <source>
        <dbReference type="ARBA" id="ARBA00022553"/>
    </source>
</evidence>
<keyword evidence="9" id="KW-1185">Reference proteome</keyword>
<feature type="domain" description="Histidine kinase" evidence="7">
    <location>
        <begin position="94"/>
        <end position="361"/>
    </location>
</feature>
<protein>
    <recommendedName>
        <fullName evidence="2">histidine kinase</fullName>
        <ecNumber evidence="2">2.7.13.3</ecNumber>
    </recommendedName>
</protein>
<organism evidence="8 9">
    <name type="scientific">Anabaenopsis circularis NIES-21</name>
    <dbReference type="NCBI Taxonomy" id="1085406"/>
    <lineage>
        <taxon>Bacteria</taxon>
        <taxon>Bacillati</taxon>
        <taxon>Cyanobacteriota</taxon>
        <taxon>Cyanophyceae</taxon>
        <taxon>Nostocales</taxon>
        <taxon>Nodulariaceae</taxon>
        <taxon>Anabaenopsis</taxon>
    </lineage>
</organism>
<dbReference type="PRINTS" id="PR00344">
    <property type="entry name" value="BCTRLSENSOR"/>
</dbReference>
<keyword evidence="5" id="KW-0902">Two-component regulatory system</keyword>
<dbReference type="PANTHER" id="PTHR43065:SF50">
    <property type="entry name" value="HISTIDINE KINASE"/>
    <property type="match status" value="1"/>
</dbReference>
<dbReference type="CDD" id="cd00082">
    <property type="entry name" value="HisKA"/>
    <property type="match status" value="1"/>
</dbReference>
<dbReference type="EC" id="2.7.13.3" evidence="2"/>
<dbReference type="SMART" id="SM00388">
    <property type="entry name" value="HisKA"/>
    <property type="match status" value="1"/>
</dbReference>
<feature type="coiled-coil region" evidence="6">
    <location>
        <begin position="2"/>
        <end position="85"/>
    </location>
</feature>
<dbReference type="EMBL" id="AP018174">
    <property type="protein sequence ID" value="BAY19038.1"/>
    <property type="molecule type" value="Genomic_DNA"/>
</dbReference>
<dbReference type="Proteomes" id="UP000218287">
    <property type="component" value="Chromosome"/>
</dbReference>
<dbReference type="GO" id="GO:0000155">
    <property type="term" value="F:phosphorelay sensor kinase activity"/>
    <property type="evidence" value="ECO:0007669"/>
    <property type="project" value="InterPro"/>
</dbReference>
<dbReference type="Gene3D" id="3.30.565.10">
    <property type="entry name" value="Histidine kinase-like ATPase, C-terminal domain"/>
    <property type="match status" value="1"/>
</dbReference>
<comment type="catalytic activity">
    <reaction evidence="1">
        <text>ATP + protein L-histidine = ADP + protein N-phospho-L-histidine.</text>
        <dbReference type="EC" id="2.7.13.3"/>
    </reaction>
</comment>
<evidence type="ECO:0000256" key="2">
    <source>
        <dbReference type="ARBA" id="ARBA00012438"/>
    </source>
</evidence>
<dbReference type="PROSITE" id="PS50109">
    <property type="entry name" value="HIS_KIN"/>
    <property type="match status" value="1"/>
</dbReference>
<reference evidence="8 9" key="1">
    <citation type="submission" date="2017-06" db="EMBL/GenBank/DDBJ databases">
        <title>Genome sequencing of cyanobaciteial culture collection at National Institute for Environmental Studies (NIES).</title>
        <authorList>
            <person name="Hirose Y."/>
            <person name="Shimura Y."/>
            <person name="Fujisawa T."/>
            <person name="Nakamura Y."/>
            <person name="Kawachi M."/>
        </authorList>
    </citation>
    <scope>NUCLEOTIDE SEQUENCE [LARGE SCALE GENOMIC DNA]</scope>
    <source>
        <strain evidence="8 9">NIES-21</strain>
    </source>
</reference>
<dbReference type="Gene3D" id="1.10.287.130">
    <property type="match status" value="1"/>
</dbReference>
<name>A0A1Z4GNV9_9CYAN</name>